<gene>
    <name evidence="1" type="ORF">HYC85_029204</name>
</gene>
<organism evidence="1 2">
    <name type="scientific">Camellia sinensis</name>
    <name type="common">Tea plant</name>
    <name type="synonym">Thea sinensis</name>
    <dbReference type="NCBI Taxonomy" id="4442"/>
    <lineage>
        <taxon>Eukaryota</taxon>
        <taxon>Viridiplantae</taxon>
        <taxon>Streptophyta</taxon>
        <taxon>Embryophyta</taxon>
        <taxon>Tracheophyta</taxon>
        <taxon>Spermatophyta</taxon>
        <taxon>Magnoliopsida</taxon>
        <taxon>eudicotyledons</taxon>
        <taxon>Gunneridae</taxon>
        <taxon>Pentapetalae</taxon>
        <taxon>asterids</taxon>
        <taxon>Ericales</taxon>
        <taxon>Theaceae</taxon>
        <taxon>Camellia</taxon>
    </lineage>
</organism>
<dbReference type="EMBL" id="JACBKZ010000014">
    <property type="protein sequence ID" value="KAF5933033.1"/>
    <property type="molecule type" value="Genomic_DNA"/>
</dbReference>
<dbReference type="Proteomes" id="UP000593564">
    <property type="component" value="Unassembled WGS sequence"/>
</dbReference>
<proteinExistence type="predicted"/>
<dbReference type="AlphaFoldDB" id="A0A7J7FXB8"/>
<reference evidence="2" key="1">
    <citation type="journal article" date="2020" name="Nat. Commun.">
        <title>Genome assembly of wild tea tree DASZ reveals pedigree and selection history of tea varieties.</title>
        <authorList>
            <person name="Zhang W."/>
            <person name="Zhang Y."/>
            <person name="Qiu H."/>
            <person name="Guo Y."/>
            <person name="Wan H."/>
            <person name="Zhang X."/>
            <person name="Scossa F."/>
            <person name="Alseekh S."/>
            <person name="Zhang Q."/>
            <person name="Wang P."/>
            <person name="Xu L."/>
            <person name="Schmidt M.H."/>
            <person name="Jia X."/>
            <person name="Li D."/>
            <person name="Zhu A."/>
            <person name="Guo F."/>
            <person name="Chen W."/>
            <person name="Ni D."/>
            <person name="Usadel B."/>
            <person name="Fernie A.R."/>
            <person name="Wen W."/>
        </authorList>
    </citation>
    <scope>NUCLEOTIDE SEQUENCE [LARGE SCALE GENOMIC DNA]</scope>
    <source>
        <strain evidence="2">cv. G240</strain>
    </source>
</reference>
<protein>
    <submittedName>
        <fullName evidence="1">Uncharacterized protein</fullName>
    </submittedName>
</protein>
<sequence>MPSWAIPSLGQSDLASWHPQSVPQSHVNQQRWGGVRRSFSALVWLKVAHNHPYLILLEWPSCHHGALGPPSSDKVKKALLRLLPGRLKITSHDLDLSVV</sequence>
<evidence type="ECO:0000313" key="1">
    <source>
        <dbReference type="EMBL" id="KAF5933033.1"/>
    </source>
</evidence>
<reference evidence="1 2" key="2">
    <citation type="submission" date="2020-07" db="EMBL/GenBank/DDBJ databases">
        <title>Genome assembly of wild tea tree DASZ reveals pedigree and selection history of tea varieties.</title>
        <authorList>
            <person name="Zhang W."/>
        </authorList>
    </citation>
    <scope>NUCLEOTIDE SEQUENCE [LARGE SCALE GENOMIC DNA]</scope>
    <source>
        <strain evidence="2">cv. G240</strain>
        <tissue evidence="1">Leaf</tissue>
    </source>
</reference>
<name>A0A7J7FXB8_CAMSI</name>
<evidence type="ECO:0000313" key="2">
    <source>
        <dbReference type="Proteomes" id="UP000593564"/>
    </source>
</evidence>
<keyword evidence="2" id="KW-1185">Reference proteome</keyword>
<comment type="caution">
    <text evidence="1">The sequence shown here is derived from an EMBL/GenBank/DDBJ whole genome shotgun (WGS) entry which is preliminary data.</text>
</comment>
<accession>A0A7J7FXB8</accession>